<evidence type="ECO:0000313" key="2">
    <source>
        <dbReference type="Proteomes" id="UP000011135"/>
    </source>
</evidence>
<gene>
    <name evidence="1" type="ORF">C900_03840</name>
</gene>
<dbReference type="eggNOG" id="ENOG503329H">
    <property type="taxonomic scope" value="Bacteria"/>
</dbReference>
<protein>
    <submittedName>
        <fullName evidence="1">Uncharacterized protein</fullName>
    </submittedName>
</protein>
<organism evidence="1 2">
    <name type="scientific">Fulvivirga imtechensis AK7</name>
    <dbReference type="NCBI Taxonomy" id="1237149"/>
    <lineage>
        <taxon>Bacteria</taxon>
        <taxon>Pseudomonadati</taxon>
        <taxon>Bacteroidota</taxon>
        <taxon>Cytophagia</taxon>
        <taxon>Cytophagales</taxon>
        <taxon>Fulvivirgaceae</taxon>
        <taxon>Fulvivirga</taxon>
    </lineage>
</organism>
<dbReference type="EMBL" id="AMZN01000055">
    <property type="protein sequence ID" value="ELR70155.1"/>
    <property type="molecule type" value="Genomic_DNA"/>
</dbReference>
<dbReference type="STRING" id="1237149.C900_03840"/>
<keyword evidence="2" id="KW-1185">Reference proteome</keyword>
<name>L8JMU3_9BACT</name>
<dbReference type="Proteomes" id="UP000011135">
    <property type="component" value="Unassembled WGS sequence"/>
</dbReference>
<sequence length="88" mass="10596">MNEIKVIEDYLFRNMKGEDVTLFEAQLLLNSELAEKVQLQKKVYHLIHQCGRNALKEEIQAIHDKLFIEPRYSTFRKRVLKLFFNQKD</sequence>
<evidence type="ECO:0000313" key="1">
    <source>
        <dbReference type="EMBL" id="ELR70155.1"/>
    </source>
</evidence>
<comment type="caution">
    <text evidence="1">The sequence shown here is derived from an EMBL/GenBank/DDBJ whole genome shotgun (WGS) entry which is preliminary data.</text>
</comment>
<accession>L8JMU3</accession>
<reference evidence="1 2" key="1">
    <citation type="submission" date="2012-12" db="EMBL/GenBank/DDBJ databases">
        <title>Genome assembly of Fulvivirga imtechensis AK7.</title>
        <authorList>
            <person name="Nupur N."/>
            <person name="Khatri I."/>
            <person name="Kumar R."/>
            <person name="Subramanian S."/>
            <person name="Pinnaka A."/>
        </authorList>
    </citation>
    <scope>NUCLEOTIDE SEQUENCE [LARGE SCALE GENOMIC DNA]</scope>
    <source>
        <strain evidence="1 2">AK7</strain>
    </source>
</reference>
<dbReference type="AlphaFoldDB" id="L8JMU3"/>
<proteinExistence type="predicted"/>